<gene>
    <name evidence="2" type="ORF">ACFOEN_16495</name>
</gene>
<dbReference type="RefSeq" id="WP_377305822.1">
    <property type="nucleotide sequence ID" value="NZ_CP180191.1"/>
</dbReference>
<keyword evidence="3" id="KW-1185">Reference proteome</keyword>
<name>A0ABV7H5P3_9BURK</name>
<keyword evidence="1" id="KW-1133">Transmembrane helix</keyword>
<accession>A0ABV7H5P3</accession>
<reference evidence="3" key="1">
    <citation type="journal article" date="2019" name="Int. J. Syst. Evol. Microbiol.">
        <title>The Global Catalogue of Microorganisms (GCM) 10K type strain sequencing project: providing services to taxonomists for standard genome sequencing and annotation.</title>
        <authorList>
            <consortium name="The Broad Institute Genomics Platform"/>
            <consortium name="The Broad Institute Genome Sequencing Center for Infectious Disease"/>
            <person name="Wu L."/>
            <person name="Ma J."/>
        </authorList>
    </citation>
    <scope>NUCLEOTIDE SEQUENCE [LARGE SCALE GENOMIC DNA]</scope>
    <source>
        <strain evidence="3">KCTC 52168</strain>
    </source>
</reference>
<sequence>MDDLGQHVQRKGSFGQTLSAVLWSFFGVRRGADHERDMSSLNPVHVLVIGVLAAAVFVGVLIGIVQMVVGK</sequence>
<organism evidence="2 3">
    <name type="scientific">Piscinibacterium candidicorallinum</name>
    <dbReference type="NCBI Taxonomy" id="1793872"/>
    <lineage>
        <taxon>Bacteria</taxon>
        <taxon>Pseudomonadati</taxon>
        <taxon>Pseudomonadota</taxon>
        <taxon>Betaproteobacteria</taxon>
        <taxon>Burkholderiales</taxon>
        <taxon>Piscinibacterium</taxon>
    </lineage>
</organism>
<dbReference type="EMBL" id="JBHRTI010000010">
    <property type="protein sequence ID" value="MFC3149223.1"/>
    <property type="molecule type" value="Genomic_DNA"/>
</dbReference>
<evidence type="ECO:0000313" key="3">
    <source>
        <dbReference type="Proteomes" id="UP001595556"/>
    </source>
</evidence>
<feature type="transmembrane region" description="Helical" evidence="1">
    <location>
        <begin position="44"/>
        <end position="69"/>
    </location>
</feature>
<keyword evidence="1" id="KW-0472">Membrane</keyword>
<dbReference type="InterPro" id="IPR021344">
    <property type="entry name" value="DUF2970"/>
</dbReference>
<proteinExistence type="predicted"/>
<dbReference type="Proteomes" id="UP001595556">
    <property type="component" value="Unassembled WGS sequence"/>
</dbReference>
<comment type="caution">
    <text evidence="2">The sequence shown here is derived from an EMBL/GenBank/DDBJ whole genome shotgun (WGS) entry which is preliminary data.</text>
</comment>
<keyword evidence="1" id="KW-0812">Transmembrane</keyword>
<evidence type="ECO:0000313" key="2">
    <source>
        <dbReference type="EMBL" id="MFC3149223.1"/>
    </source>
</evidence>
<protein>
    <submittedName>
        <fullName evidence="2">DUF2970 domain-containing protein</fullName>
    </submittedName>
</protein>
<evidence type="ECO:0000256" key="1">
    <source>
        <dbReference type="SAM" id="Phobius"/>
    </source>
</evidence>
<dbReference type="Pfam" id="PF11174">
    <property type="entry name" value="DUF2970"/>
    <property type="match status" value="1"/>
</dbReference>